<comment type="caution">
    <text evidence="3">The sequence shown here is derived from an EMBL/GenBank/DDBJ whole genome shotgun (WGS) entry which is preliminary data.</text>
</comment>
<dbReference type="RefSeq" id="XP_056500062.1">
    <property type="nucleotide sequence ID" value="XM_056644824.1"/>
</dbReference>
<dbReference type="OrthoDB" id="417481at2759"/>
<evidence type="ECO:0000313" key="3">
    <source>
        <dbReference type="EMBL" id="KAJ5231317.1"/>
    </source>
</evidence>
<evidence type="ECO:0000256" key="1">
    <source>
        <dbReference type="SAM" id="MobiDB-lite"/>
    </source>
</evidence>
<reference evidence="3" key="1">
    <citation type="submission" date="2022-11" db="EMBL/GenBank/DDBJ databases">
        <authorList>
            <person name="Petersen C."/>
        </authorList>
    </citation>
    <scope>NUCLEOTIDE SEQUENCE</scope>
    <source>
        <strain evidence="3">IBT 23319</strain>
    </source>
</reference>
<organism evidence="3 4">
    <name type="scientific">Penicillium citrinum</name>
    <dbReference type="NCBI Taxonomy" id="5077"/>
    <lineage>
        <taxon>Eukaryota</taxon>
        <taxon>Fungi</taxon>
        <taxon>Dikarya</taxon>
        <taxon>Ascomycota</taxon>
        <taxon>Pezizomycotina</taxon>
        <taxon>Eurotiomycetes</taxon>
        <taxon>Eurotiomycetidae</taxon>
        <taxon>Eurotiales</taxon>
        <taxon>Aspergillaceae</taxon>
        <taxon>Penicillium</taxon>
    </lineage>
</organism>
<reference evidence="3" key="2">
    <citation type="journal article" date="2023" name="IMA Fungus">
        <title>Comparative genomic study of the Penicillium genus elucidates a diverse pangenome and 15 lateral gene transfer events.</title>
        <authorList>
            <person name="Petersen C."/>
            <person name="Sorensen T."/>
            <person name="Nielsen M.R."/>
            <person name="Sondergaard T.E."/>
            <person name="Sorensen J.L."/>
            <person name="Fitzpatrick D.A."/>
            <person name="Frisvad J.C."/>
            <person name="Nielsen K.L."/>
        </authorList>
    </citation>
    <scope>NUCLEOTIDE SEQUENCE</scope>
    <source>
        <strain evidence="3">IBT 23319</strain>
    </source>
</reference>
<feature type="compositionally biased region" description="Polar residues" evidence="1">
    <location>
        <begin position="143"/>
        <end position="159"/>
    </location>
</feature>
<sequence>MASSQSSQDSPPGGAKLQTTPDSQLASFTFHSQQQAGSPLAGRSRERSAISIDPFLTANYNWADRALLETHQSMVNPSTQPVPSYSELGVVNVNFPVPSTPVEAYASSPYRLREQVPSYVAAAANRLHAQSASVPTVPGSNAPGPTSNPRESSARNETVTPGVPINLWNTEEDHSDKRRFLVQHVDTDTEGLEIVRFFQSFTSVNGPFWTTLNSIGRFYVAFTDSREVNTVIQLIAHEYPEWELIPMNAEEFARDTRMITPLPPSFDDTVVATVYCGSYSNFRPIDVTSKVKPYMELVGKVHSVQELQFGTPSDGSRLTTHELKVKYFDCRHAANAVKALNAIRTGDFVLEVMPMHRDMSSPQKCHWTSVAKSRRSSLVANPATPARRSYMSPSDQESSPVLEEHKHTRNMMDVSKIYYGQDLRTTHHLRKILDIDTAECYDFVYLRMDFDQNQSVGYAFVNFRSPHDILTFHENRDGLVWPGFETMTDKLAEMSYATVQGKDALVEKFRNSPVMLNHSDNRPKVTIPYFGSPCWSYRVISPVNNFFILAKGVDRSKRSGLYRGPPLSTSRANSAADSAATPRARKQSENIDPSLLAAGYEPSLSSPSRSRQRRVDYDSQAIPNTLPSASSLRNTTVRTLPRPGTHGLGSGISSLWDTDPRAPRAPRGE</sequence>
<feature type="compositionally biased region" description="Polar residues" evidence="1">
    <location>
        <begin position="621"/>
        <end position="638"/>
    </location>
</feature>
<feature type="region of interest" description="Disordered" evidence="1">
    <location>
        <begin position="559"/>
        <end position="669"/>
    </location>
</feature>
<evidence type="ECO:0000313" key="4">
    <source>
        <dbReference type="Proteomes" id="UP001147733"/>
    </source>
</evidence>
<gene>
    <name evidence="3" type="ORF">N7469_005905</name>
</gene>
<proteinExistence type="predicted"/>
<dbReference type="EMBL" id="JAPQKT010000005">
    <property type="protein sequence ID" value="KAJ5231317.1"/>
    <property type="molecule type" value="Genomic_DNA"/>
</dbReference>
<feature type="compositionally biased region" description="Low complexity" evidence="1">
    <location>
        <begin position="1"/>
        <end position="15"/>
    </location>
</feature>
<feature type="compositionally biased region" description="Polar residues" evidence="1">
    <location>
        <begin position="17"/>
        <end position="37"/>
    </location>
</feature>
<dbReference type="InterPro" id="IPR007201">
    <property type="entry name" value="Mei2-like_Rrm_C"/>
</dbReference>
<feature type="compositionally biased region" description="Basic and acidic residues" evidence="1">
    <location>
        <begin position="658"/>
        <end position="669"/>
    </location>
</feature>
<dbReference type="Pfam" id="PF04059">
    <property type="entry name" value="RRM_2"/>
    <property type="match status" value="1"/>
</dbReference>
<name>A0A9W9NX31_PENCI</name>
<feature type="region of interest" description="Disordered" evidence="1">
    <location>
        <begin position="1"/>
        <end position="45"/>
    </location>
</feature>
<dbReference type="AlphaFoldDB" id="A0A9W9NX31"/>
<feature type="domain" description="Mei2-like C-terminal RNA recognition motif" evidence="2">
    <location>
        <begin position="425"/>
        <end position="510"/>
    </location>
</feature>
<protein>
    <submittedName>
        <fullName evidence="3">Meiosis protein MEI2</fullName>
    </submittedName>
</protein>
<accession>A0A9W9NX31</accession>
<dbReference type="GeneID" id="81383991"/>
<dbReference type="Proteomes" id="UP001147733">
    <property type="component" value="Unassembled WGS sequence"/>
</dbReference>
<feature type="compositionally biased region" description="Polar residues" evidence="1">
    <location>
        <begin position="567"/>
        <end position="576"/>
    </location>
</feature>
<evidence type="ECO:0000259" key="2">
    <source>
        <dbReference type="Pfam" id="PF04059"/>
    </source>
</evidence>
<keyword evidence="4" id="KW-1185">Reference proteome</keyword>
<feature type="region of interest" description="Disordered" evidence="1">
    <location>
        <begin position="376"/>
        <end position="404"/>
    </location>
</feature>
<feature type="region of interest" description="Disordered" evidence="1">
    <location>
        <begin position="131"/>
        <end position="164"/>
    </location>
</feature>